<sequence>MEIATVKYSVPHTVVGQHVDVKITGQTLTIMCGGEVIASH</sequence>
<evidence type="ECO:0000259" key="1">
    <source>
        <dbReference type="Pfam" id="PF22483"/>
    </source>
</evidence>
<reference evidence="2 3" key="1">
    <citation type="journal article" date="2013" name="Genome Announc.">
        <title>Draft Genome Sequence of Rhodococcus ruber Strain BKS 20-38.</title>
        <authorList>
            <person name="Bala M."/>
            <person name="Kumar S."/>
            <person name="Raghava G.P."/>
            <person name="Mayilraj S."/>
        </authorList>
    </citation>
    <scope>NUCLEOTIDE SEQUENCE [LARGE SCALE GENOMIC DNA]</scope>
    <source>
        <strain evidence="2 3">BKS 20-38</strain>
    </source>
</reference>
<comment type="caution">
    <text evidence="2">The sequence shown here is derived from an EMBL/GenBank/DDBJ whole genome shotgun (WGS) entry which is preliminary data.</text>
</comment>
<dbReference type="PATRIC" id="fig|1278076.4.peg.231"/>
<proteinExistence type="predicted"/>
<dbReference type="RefSeq" id="WP_003934303.1">
    <property type="nucleotide sequence ID" value="NZ_AOEX01000013.1"/>
</dbReference>
<dbReference type="Proteomes" id="UP000011731">
    <property type="component" value="Unassembled WGS sequence"/>
</dbReference>
<evidence type="ECO:0000313" key="2">
    <source>
        <dbReference type="EMBL" id="EME67199.1"/>
    </source>
</evidence>
<dbReference type="InterPro" id="IPR054353">
    <property type="entry name" value="IstA-like_C"/>
</dbReference>
<evidence type="ECO:0000313" key="3">
    <source>
        <dbReference type="Proteomes" id="UP000011731"/>
    </source>
</evidence>
<accession>M3A3Z7</accession>
<dbReference type="AlphaFoldDB" id="M3A3Z7"/>
<name>M3A3Z7_9NOCA</name>
<gene>
    <name evidence="2" type="ORF">G352_01132</name>
</gene>
<dbReference type="Pfam" id="PF22483">
    <property type="entry name" value="Mu-transpos_C_2"/>
    <property type="match status" value="1"/>
</dbReference>
<keyword evidence="3" id="KW-1185">Reference proteome</keyword>
<feature type="domain" description="Transposase for insertion sequence element IS21-like C-terminal" evidence="1">
    <location>
        <begin position="3"/>
        <end position="40"/>
    </location>
</feature>
<dbReference type="EMBL" id="AOEX01000013">
    <property type="protein sequence ID" value="EME67199.1"/>
    <property type="molecule type" value="Genomic_DNA"/>
</dbReference>
<organism evidence="2 3">
    <name type="scientific">Rhodococcus ruber BKS 20-38</name>
    <dbReference type="NCBI Taxonomy" id="1278076"/>
    <lineage>
        <taxon>Bacteria</taxon>
        <taxon>Bacillati</taxon>
        <taxon>Actinomycetota</taxon>
        <taxon>Actinomycetes</taxon>
        <taxon>Mycobacteriales</taxon>
        <taxon>Nocardiaceae</taxon>
        <taxon>Rhodococcus</taxon>
    </lineage>
</organism>
<protein>
    <submittedName>
        <fullName evidence="2">Transposase</fullName>
    </submittedName>
</protein>